<evidence type="ECO:0000313" key="1">
    <source>
        <dbReference type="EMBL" id="RDI62208.1"/>
    </source>
</evidence>
<sequence>MQFVCDAPGQTSWFRIETEGEAVLESQLMGHAVEKHFRRAWDAATGTYQSTASSVIEQNIGLKSHVQRTMPVFLTLRDAEGAGLVTAMLPPGGRDDPSSRIMIVGPQNRDPYPTHGEAIEKLGEHFGLTLDRSRCYPYARTTPSGK</sequence>
<dbReference type="Proteomes" id="UP000254925">
    <property type="component" value="Unassembled WGS sequence"/>
</dbReference>
<dbReference type="AlphaFoldDB" id="A0A370HUM2"/>
<protein>
    <submittedName>
        <fullName evidence="1">Uncharacterized protein</fullName>
    </submittedName>
</protein>
<organism evidence="1 2">
    <name type="scientific">Microvirga subterranea</name>
    <dbReference type="NCBI Taxonomy" id="186651"/>
    <lineage>
        <taxon>Bacteria</taxon>
        <taxon>Pseudomonadati</taxon>
        <taxon>Pseudomonadota</taxon>
        <taxon>Alphaproteobacteria</taxon>
        <taxon>Hyphomicrobiales</taxon>
        <taxon>Methylobacteriaceae</taxon>
        <taxon>Microvirga</taxon>
    </lineage>
</organism>
<accession>A0A370HUM2</accession>
<dbReference type="EMBL" id="QQBB01000001">
    <property type="protein sequence ID" value="RDI62208.1"/>
    <property type="molecule type" value="Genomic_DNA"/>
</dbReference>
<dbReference type="OrthoDB" id="8018220at2"/>
<name>A0A370HUM2_9HYPH</name>
<evidence type="ECO:0000313" key="2">
    <source>
        <dbReference type="Proteomes" id="UP000254925"/>
    </source>
</evidence>
<gene>
    <name evidence="1" type="ORF">DES45_101476</name>
</gene>
<keyword evidence="2" id="KW-1185">Reference proteome</keyword>
<dbReference type="RefSeq" id="WP_114768352.1">
    <property type="nucleotide sequence ID" value="NZ_QQBB01000001.1"/>
</dbReference>
<comment type="caution">
    <text evidence="1">The sequence shown here is derived from an EMBL/GenBank/DDBJ whole genome shotgun (WGS) entry which is preliminary data.</text>
</comment>
<proteinExistence type="predicted"/>
<reference evidence="1 2" key="1">
    <citation type="submission" date="2018-07" db="EMBL/GenBank/DDBJ databases">
        <title>Genomic Encyclopedia of Type Strains, Phase IV (KMG-IV): sequencing the most valuable type-strain genomes for metagenomic binning, comparative biology and taxonomic classification.</title>
        <authorList>
            <person name="Goeker M."/>
        </authorList>
    </citation>
    <scope>NUCLEOTIDE SEQUENCE [LARGE SCALE GENOMIC DNA]</scope>
    <source>
        <strain evidence="1 2">DSM 14364</strain>
    </source>
</reference>